<name>A0A8S9L1L4_BRACR</name>
<accession>A0A8S9L1L4</accession>
<dbReference type="EMBL" id="QGKW02000717">
    <property type="protein sequence ID" value="KAF2600565.1"/>
    <property type="molecule type" value="Genomic_DNA"/>
</dbReference>
<evidence type="ECO:0000313" key="1">
    <source>
        <dbReference type="EMBL" id="KAF2600565.1"/>
    </source>
</evidence>
<organism evidence="1 2">
    <name type="scientific">Brassica cretica</name>
    <name type="common">Mustard</name>
    <dbReference type="NCBI Taxonomy" id="69181"/>
    <lineage>
        <taxon>Eukaryota</taxon>
        <taxon>Viridiplantae</taxon>
        <taxon>Streptophyta</taxon>
        <taxon>Embryophyta</taxon>
        <taxon>Tracheophyta</taxon>
        <taxon>Spermatophyta</taxon>
        <taxon>Magnoliopsida</taxon>
        <taxon>eudicotyledons</taxon>
        <taxon>Gunneridae</taxon>
        <taxon>Pentapetalae</taxon>
        <taxon>rosids</taxon>
        <taxon>malvids</taxon>
        <taxon>Brassicales</taxon>
        <taxon>Brassicaceae</taxon>
        <taxon>Brassiceae</taxon>
        <taxon>Brassica</taxon>
    </lineage>
</organism>
<evidence type="ECO:0000313" key="2">
    <source>
        <dbReference type="Proteomes" id="UP000712281"/>
    </source>
</evidence>
<comment type="caution">
    <text evidence="1">The sequence shown here is derived from an EMBL/GenBank/DDBJ whole genome shotgun (WGS) entry which is preliminary data.</text>
</comment>
<dbReference type="AlphaFoldDB" id="A0A8S9L1L4"/>
<sequence length="138" mass="14672">MGESMGVGLFGLGVVVRISLEDSGTAVARRCVVIGSLLLLHGHEALMVLDSLESVGVGFFVSSVWVSQLDSKALSSVLDSLLFLPELSSVRSWCSTFAFVGELSIVKLRFADVVPFLGFKPTGSSKLSKLISEMSDCI</sequence>
<reference evidence="1" key="1">
    <citation type="submission" date="2019-12" db="EMBL/GenBank/DDBJ databases">
        <title>Genome sequencing and annotation of Brassica cretica.</title>
        <authorList>
            <person name="Studholme D.J."/>
            <person name="Sarris P.F."/>
        </authorList>
    </citation>
    <scope>NUCLEOTIDE SEQUENCE</scope>
    <source>
        <strain evidence="1">PFS-001/15</strain>
        <tissue evidence="1">Leaf</tissue>
    </source>
</reference>
<gene>
    <name evidence="1" type="ORF">F2Q68_00008078</name>
</gene>
<dbReference type="Proteomes" id="UP000712281">
    <property type="component" value="Unassembled WGS sequence"/>
</dbReference>
<proteinExistence type="predicted"/>
<protein>
    <submittedName>
        <fullName evidence="1">Uncharacterized protein</fullName>
    </submittedName>
</protein>